<evidence type="ECO:0000256" key="1">
    <source>
        <dbReference type="ARBA" id="ARBA00001936"/>
    </source>
</evidence>
<comment type="cofactor">
    <cofactor evidence="1">
        <name>Mn(2+)</name>
        <dbReference type="ChEBI" id="CHEBI:29035"/>
    </cofactor>
</comment>
<dbReference type="InterPro" id="IPR007865">
    <property type="entry name" value="Aminopep_P_N"/>
</dbReference>
<dbReference type="GO" id="GO:0005739">
    <property type="term" value="C:mitochondrion"/>
    <property type="evidence" value="ECO:0007669"/>
    <property type="project" value="TreeGrafter"/>
</dbReference>
<dbReference type="InterPro" id="IPR052433">
    <property type="entry name" value="X-Pro_dipept-like"/>
</dbReference>
<evidence type="ECO:0000313" key="7">
    <source>
        <dbReference type="Proteomes" id="UP001152795"/>
    </source>
</evidence>
<keyword evidence="3" id="KW-0479">Metal-binding</keyword>
<evidence type="ECO:0000256" key="2">
    <source>
        <dbReference type="ARBA" id="ARBA00008766"/>
    </source>
</evidence>
<dbReference type="InterPro" id="IPR000994">
    <property type="entry name" value="Pept_M24"/>
</dbReference>
<dbReference type="Gene3D" id="3.90.230.10">
    <property type="entry name" value="Creatinase/methionine aminopeptidase superfamily"/>
    <property type="match status" value="1"/>
</dbReference>
<dbReference type="EMBL" id="CACRXK020000328">
    <property type="protein sequence ID" value="CAB3980832.1"/>
    <property type="molecule type" value="Genomic_DNA"/>
</dbReference>
<keyword evidence="4" id="KW-0378">Hydrolase</keyword>
<gene>
    <name evidence="6" type="ORF">PACLA_8A021754</name>
</gene>
<dbReference type="Pfam" id="PF05195">
    <property type="entry name" value="AMP_N"/>
    <property type="match status" value="1"/>
</dbReference>
<keyword evidence="6" id="KW-0031">Aminopeptidase</keyword>
<dbReference type="SMART" id="SM01011">
    <property type="entry name" value="AMP_N"/>
    <property type="match status" value="1"/>
</dbReference>
<evidence type="ECO:0000256" key="5">
    <source>
        <dbReference type="ARBA" id="ARBA00023211"/>
    </source>
</evidence>
<proteinExistence type="inferred from homology"/>
<dbReference type="GO" id="GO:0006508">
    <property type="term" value="P:proteolysis"/>
    <property type="evidence" value="ECO:0007669"/>
    <property type="project" value="TreeGrafter"/>
</dbReference>
<keyword evidence="6" id="KW-0645">Protease</keyword>
<dbReference type="CDD" id="cd01087">
    <property type="entry name" value="Prolidase"/>
    <property type="match status" value="1"/>
</dbReference>
<accession>A0A6S7FXL7</accession>
<dbReference type="GO" id="GO:0070006">
    <property type="term" value="F:metalloaminopeptidase activity"/>
    <property type="evidence" value="ECO:0007669"/>
    <property type="project" value="InterPro"/>
</dbReference>
<dbReference type="AlphaFoldDB" id="A0A6S7FXL7"/>
<organism evidence="6 7">
    <name type="scientific">Paramuricea clavata</name>
    <name type="common">Red gorgonian</name>
    <name type="synonym">Violescent sea-whip</name>
    <dbReference type="NCBI Taxonomy" id="317549"/>
    <lineage>
        <taxon>Eukaryota</taxon>
        <taxon>Metazoa</taxon>
        <taxon>Cnidaria</taxon>
        <taxon>Anthozoa</taxon>
        <taxon>Octocorallia</taxon>
        <taxon>Malacalcyonacea</taxon>
        <taxon>Plexauridae</taxon>
        <taxon>Paramuricea</taxon>
    </lineage>
</organism>
<evidence type="ECO:0000256" key="3">
    <source>
        <dbReference type="ARBA" id="ARBA00022723"/>
    </source>
</evidence>
<dbReference type="PANTHER" id="PTHR43226">
    <property type="entry name" value="XAA-PRO AMINOPEPTIDASE 3"/>
    <property type="match status" value="1"/>
</dbReference>
<dbReference type="Proteomes" id="UP001152795">
    <property type="component" value="Unassembled WGS sequence"/>
</dbReference>
<evidence type="ECO:0000256" key="4">
    <source>
        <dbReference type="ARBA" id="ARBA00022801"/>
    </source>
</evidence>
<dbReference type="Pfam" id="PF00557">
    <property type="entry name" value="Peptidase_M24"/>
    <property type="match status" value="1"/>
</dbReference>
<comment type="similarity">
    <text evidence="2">Belongs to the peptidase M24B family.</text>
</comment>
<name>A0A6S7FXL7_PARCT</name>
<dbReference type="OrthoDB" id="4215474at2759"/>
<dbReference type="GO" id="GO:0030145">
    <property type="term" value="F:manganese ion binding"/>
    <property type="evidence" value="ECO:0007669"/>
    <property type="project" value="InterPro"/>
</dbReference>
<keyword evidence="5" id="KW-0464">Manganese</keyword>
<dbReference type="Gene3D" id="3.40.350.10">
    <property type="entry name" value="Creatinase/prolidase N-terminal domain"/>
    <property type="match status" value="1"/>
</dbReference>
<dbReference type="SUPFAM" id="SSF53092">
    <property type="entry name" value="Creatinase/prolidase N-terminal domain"/>
    <property type="match status" value="1"/>
</dbReference>
<protein>
    <submittedName>
        <fullName evidence="6">Probable Xaa-Pro aminopeptidase 3 isoform X1</fullName>
    </submittedName>
</protein>
<sequence>MPTTSPLEYHLRNMFWGVRGEWVMIVVARKVAEHVLIPYSMPCPHYCMAGRYTKILEFCRYAGISGSLVCRQKLHTCQAVQAHLLGQPTGLTHPHLMQENEITPGISSNEYAQRRDNLIKVLRNTHYGKLHEKHILIFSSSPEYFMGPDVPYPFRQNSNFLYLTGYQEPDSVLIVEIGGNNMPGQKYKTTFFTRPRDPSREIWDGPRSGTEGAIEHFGFHKAHPISKLPQIMLERFNDKNCHIWYDHMDPPHPLINKEITDVLFNNAKFKFSRIHRVGHLVELLRLVKSPAEISLLKKCSSITAQGFIKTMARTKAGIQESQLHNIMEYECKKLGADRLSFPPVVATGSMANTLHYVSNNHILRDGELLLVDSGCEYNGYSSDTTRVWPVNSKFTKPQRQLYEVMLKIQKNCIKLCQVGSSLDKLYQAMIFMMEEDFEALKLIPKGLQRHQKQQLVRKLCPHHIGHYLGMDVHDVSSVGKNLPLSEGMVITIEPGLYVRDGMDVPARYKGTGIRIEDDILITQKGPVVLTSECLKEIDELENIVGTAVK</sequence>
<dbReference type="PANTHER" id="PTHR43226:SF4">
    <property type="entry name" value="XAA-PRO AMINOPEPTIDASE 3"/>
    <property type="match status" value="1"/>
</dbReference>
<keyword evidence="7" id="KW-1185">Reference proteome</keyword>
<dbReference type="InterPro" id="IPR036005">
    <property type="entry name" value="Creatinase/aminopeptidase-like"/>
</dbReference>
<dbReference type="SUPFAM" id="SSF55920">
    <property type="entry name" value="Creatinase/aminopeptidase"/>
    <property type="match status" value="1"/>
</dbReference>
<evidence type="ECO:0000313" key="6">
    <source>
        <dbReference type="EMBL" id="CAB3980832.1"/>
    </source>
</evidence>
<reference evidence="6" key="1">
    <citation type="submission" date="2020-04" db="EMBL/GenBank/DDBJ databases">
        <authorList>
            <person name="Alioto T."/>
            <person name="Alioto T."/>
            <person name="Gomez Garrido J."/>
        </authorList>
    </citation>
    <scope>NUCLEOTIDE SEQUENCE</scope>
    <source>
        <strain evidence="6">A484AB</strain>
    </source>
</reference>
<dbReference type="InterPro" id="IPR029149">
    <property type="entry name" value="Creatin/AminoP/Spt16_N"/>
</dbReference>
<comment type="caution">
    <text evidence="6">The sequence shown here is derived from an EMBL/GenBank/DDBJ whole genome shotgun (WGS) entry which is preliminary data.</text>
</comment>